<sequence>MNASSNAIRPAMAPDGSAQDEARLLSRIVLLNVKYSPNLGDGLLSECLERELARALPDCEVTSIDLAGRTGYPSGYGRTRGIALALLERLPGRLRRCAAWTMLRLVIAVRLRRHYSAGLKGAEAVIVGGGNLLTDADLNFPMKISGALAQAARRDLPVVIYAVGVSSRWSRWGSRIFAQALERSRLAWASVRDEGSQRAWQRHFAGYAVPPAQLTVDPGVLASSHYPQSLRRPGTRKIGVCITDPLAVRYHSDAACAANLEAWYPAALRSLVEHGFEVVLFTNGSPEDREYLHHRLHAWVRQAKGPVMLGRSFNTPGDLAALVSGCDAIVGHRMHACIAAYSFGIPAIGLRWDEKLDSFFRLAGRAEHMLDPSAIAAEEMGTRTAAAIADHFDPAPLAARARSEVEALAATLRTAALARPRRVR</sequence>
<dbReference type="PANTHER" id="PTHR36836">
    <property type="entry name" value="COLANIC ACID BIOSYNTHESIS PROTEIN WCAK"/>
    <property type="match status" value="1"/>
</dbReference>
<feature type="domain" description="Polysaccharide pyruvyl transferase" evidence="1">
    <location>
        <begin position="38"/>
        <end position="353"/>
    </location>
</feature>
<dbReference type="RefSeq" id="WP_008831046.1">
    <property type="nucleotide sequence ID" value="NZ_JFYZ01000011.1"/>
</dbReference>
<reference evidence="2 3" key="1">
    <citation type="submission" date="2014-03" db="EMBL/GenBank/DDBJ databases">
        <title>Whole genome sequence of Novosphingobium resinovorum KF1.</title>
        <authorList>
            <person name="Gan H.M."/>
            <person name="Gan H.Y."/>
            <person name="Chew T.H."/>
            <person name="Savka M.A."/>
        </authorList>
    </citation>
    <scope>NUCLEOTIDE SEQUENCE [LARGE SCALE GENOMIC DNA]</scope>
    <source>
        <strain evidence="2 3">KF1</strain>
    </source>
</reference>
<protein>
    <submittedName>
        <fullName evidence="2">Polysaccharide pyruvyl transferase</fullName>
    </submittedName>
</protein>
<evidence type="ECO:0000313" key="2">
    <source>
        <dbReference type="EMBL" id="EZP81709.1"/>
    </source>
</evidence>
<accession>A0A031JXQ5</accession>
<name>A0A031JXQ5_9SPHN</name>
<dbReference type="eggNOG" id="COG2327">
    <property type="taxonomic scope" value="Bacteria"/>
</dbReference>
<dbReference type="InterPro" id="IPR007345">
    <property type="entry name" value="Polysacch_pyruvyl_Trfase"/>
</dbReference>
<dbReference type="Proteomes" id="UP000024329">
    <property type="component" value="Unassembled WGS sequence"/>
</dbReference>
<dbReference type="PATRIC" id="fig|158500.4.peg.2411"/>
<dbReference type="AlphaFoldDB" id="A0A031JXQ5"/>
<keyword evidence="2" id="KW-0808">Transferase</keyword>
<dbReference type="STRING" id="158500.BES08_16150"/>
<proteinExistence type="predicted"/>
<evidence type="ECO:0000259" key="1">
    <source>
        <dbReference type="Pfam" id="PF04230"/>
    </source>
</evidence>
<dbReference type="EMBL" id="JFYZ01000011">
    <property type="protein sequence ID" value="EZP81709.1"/>
    <property type="molecule type" value="Genomic_DNA"/>
</dbReference>
<dbReference type="GO" id="GO:0016740">
    <property type="term" value="F:transferase activity"/>
    <property type="evidence" value="ECO:0007669"/>
    <property type="project" value="UniProtKB-KW"/>
</dbReference>
<comment type="caution">
    <text evidence="2">The sequence shown here is derived from an EMBL/GenBank/DDBJ whole genome shotgun (WGS) entry which is preliminary data.</text>
</comment>
<gene>
    <name evidence="2" type="ORF">BV97_02367</name>
</gene>
<organism evidence="2 3">
    <name type="scientific">Novosphingobium resinovorum</name>
    <dbReference type="NCBI Taxonomy" id="158500"/>
    <lineage>
        <taxon>Bacteria</taxon>
        <taxon>Pseudomonadati</taxon>
        <taxon>Pseudomonadota</taxon>
        <taxon>Alphaproteobacteria</taxon>
        <taxon>Sphingomonadales</taxon>
        <taxon>Sphingomonadaceae</taxon>
        <taxon>Novosphingobium</taxon>
    </lineage>
</organism>
<dbReference type="Pfam" id="PF04230">
    <property type="entry name" value="PS_pyruv_trans"/>
    <property type="match status" value="1"/>
</dbReference>
<dbReference type="PANTHER" id="PTHR36836:SF1">
    <property type="entry name" value="COLANIC ACID BIOSYNTHESIS PROTEIN WCAK"/>
    <property type="match status" value="1"/>
</dbReference>
<evidence type="ECO:0000313" key="3">
    <source>
        <dbReference type="Proteomes" id="UP000024329"/>
    </source>
</evidence>